<evidence type="ECO:0000256" key="1">
    <source>
        <dbReference type="ARBA" id="ARBA00004123"/>
    </source>
</evidence>
<evidence type="ECO:0000256" key="3">
    <source>
        <dbReference type="ARBA" id="ARBA00023163"/>
    </source>
</evidence>
<dbReference type="Pfam" id="PF05132">
    <property type="entry name" value="RNA_pol_Rpc4"/>
    <property type="match status" value="1"/>
</dbReference>
<evidence type="ECO:0000313" key="6">
    <source>
        <dbReference type="EMBL" id="GMH55679.1"/>
    </source>
</evidence>
<dbReference type="InterPro" id="IPR007811">
    <property type="entry name" value="RPC4"/>
</dbReference>
<protein>
    <submittedName>
        <fullName evidence="6">Uncharacterized protein</fullName>
    </submittedName>
</protein>
<feature type="compositionally biased region" description="Basic and acidic residues" evidence="5">
    <location>
        <begin position="98"/>
        <end position="111"/>
    </location>
</feature>
<evidence type="ECO:0000256" key="4">
    <source>
        <dbReference type="ARBA" id="ARBA00023242"/>
    </source>
</evidence>
<gene>
    <name evidence="6" type="ORF">TrRE_jg11740</name>
</gene>
<feature type="region of interest" description="Disordered" evidence="5">
    <location>
        <begin position="31"/>
        <end position="62"/>
    </location>
</feature>
<dbReference type="PANTHER" id="PTHR13408">
    <property type="entry name" value="DNA-DIRECTED RNA POLYMERASE III"/>
    <property type="match status" value="1"/>
</dbReference>
<proteinExistence type="predicted"/>
<keyword evidence="7" id="KW-1185">Reference proteome</keyword>
<dbReference type="Proteomes" id="UP001165082">
    <property type="component" value="Unassembled WGS sequence"/>
</dbReference>
<dbReference type="OrthoDB" id="5836119at2759"/>
<evidence type="ECO:0000256" key="2">
    <source>
        <dbReference type="ARBA" id="ARBA00022478"/>
    </source>
</evidence>
<dbReference type="PANTHER" id="PTHR13408:SF0">
    <property type="entry name" value="DNA-DIRECTED RNA POLYMERASE III SUBUNIT RPC4"/>
    <property type="match status" value="1"/>
</dbReference>
<feature type="compositionally biased region" description="Acidic residues" evidence="5">
    <location>
        <begin position="33"/>
        <end position="46"/>
    </location>
</feature>
<comment type="subcellular location">
    <subcellularLocation>
        <location evidence="1">Nucleus</location>
    </subcellularLocation>
</comment>
<dbReference type="EMBL" id="BRXZ01006124">
    <property type="protein sequence ID" value="GMH55679.1"/>
    <property type="molecule type" value="Genomic_DNA"/>
</dbReference>
<dbReference type="GO" id="GO:0042797">
    <property type="term" value="P:tRNA transcription by RNA polymerase III"/>
    <property type="evidence" value="ECO:0007669"/>
    <property type="project" value="TreeGrafter"/>
</dbReference>
<keyword evidence="2" id="KW-0240">DNA-directed RNA polymerase</keyword>
<organism evidence="6 7">
    <name type="scientific">Triparma retinervis</name>
    <dbReference type="NCBI Taxonomy" id="2557542"/>
    <lineage>
        <taxon>Eukaryota</taxon>
        <taxon>Sar</taxon>
        <taxon>Stramenopiles</taxon>
        <taxon>Ochrophyta</taxon>
        <taxon>Bolidophyceae</taxon>
        <taxon>Parmales</taxon>
        <taxon>Triparmaceae</taxon>
        <taxon>Triparma</taxon>
    </lineage>
</organism>
<dbReference type="GO" id="GO:0003677">
    <property type="term" value="F:DNA binding"/>
    <property type="evidence" value="ECO:0007669"/>
    <property type="project" value="InterPro"/>
</dbReference>
<feature type="region of interest" description="Disordered" evidence="5">
    <location>
        <begin position="86"/>
        <end position="111"/>
    </location>
</feature>
<reference evidence="6" key="1">
    <citation type="submission" date="2022-07" db="EMBL/GenBank/DDBJ databases">
        <title>Genome analysis of Parmales, a sister group of diatoms, reveals the evolutionary specialization of diatoms from phago-mixotrophs to photoautotrophs.</title>
        <authorList>
            <person name="Ban H."/>
            <person name="Sato S."/>
            <person name="Yoshikawa S."/>
            <person name="Kazumasa Y."/>
            <person name="Nakamura Y."/>
            <person name="Ichinomiya M."/>
            <person name="Saitoh K."/>
            <person name="Sato N."/>
            <person name="Blanc-Mathieu R."/>
            <person name="Endo H."/>
            <person name="Kuwata A."/>
            <person name="Ogata H."/>
        </authorList>
    </citation>
    <scope>NUCLEOTIDE SEQUENCE</scope>
</reference>
<dbReference type="AlphaFoldDB" id="A0A9W6ZJH2"/>
<keyword evidence="3" id="KW-0804">Transcription</keyword>
<comment type="caution">
    <text evidence="6">The sequence shown here is derived from an EMBL/GenBank/DDBJ whole genome shotgun (WGS) entry which is preliminary data.</text>
</comment>
<keyword evidence="4" id="KW-0539">Nucleus</keyword>
<evidence type="ECO:0000256" key="5">
    <source>
        <dbReference type="SAM" id="MobiDB-lite"/>
    </source>
</evidence>
<name>A0A9W6ZJH2_9STRA</name>
<dbReference type="GO" id="GO:0005666">
    <property type="term" value="C:RNA polymerase III complex"/>
    <property type="evidence" value="ECO:0007669"/>
    <property type="project" value="InterPro"/>
</dbReference>
<evidence type="ECO:0000313" key="7">
    <source>
        <dbReference type="Proteomes" id="UP001165082"/>
    </source>
</evidence>
<accession>A0A9W6ZJH2</accession>
<sequence length="201" mass="21931">MNEKSMEPRRLPVHGNYKSFADNEGLVLALFADSDDDDDDDDDSEVENLVPPFLPSDASEEELKKEREGLFLFQLPTRLPKLKAAGAVASGGGGGEGGKTKEGEGEEEDKKGVFDDTLSKMGGRLGRIDVYENGEAELVITGEDGSEIRLDVSTGIKCGHKRTAAIVDVENKKFGELGDISKTIVVTPQIRDEWDERGMWV</sequence>